<keyword evidence="2" id="KW-0472">Membrane</keyword>
<dbReference type="RefSeq" id="WP_161025058.1">
    <property type="nucleotide sequence ID" value="NZ_WWCJ01000005.1"/>
</dbReference>
<evidence type="ECO:0000259" key="4">
    <source>
        <dbReference type="Pfam" id="PF05433"/>
    </source>
</evidence>
<feature type="signal peptide" evidence="3">
    <location>
        <begin position="1"/>
        <end position="18"/>
    </location>
</feature>
<dbReference type="InterPro" id="IPR008816">
    <property type="entry name" value="Gly_zipper_2TM_dom"/>
</dbReference>
<evidence type="ECO:0000313" key="6">
    <source>
        <dbReference type="Proteomes" id="UP000448575"/>
    </source>
</evidence>
<accession>A0A6N9HF39</accession>
<dbReference type="AlphaFoldDB" id="A0A6N9HF39"/>
<feature type="chain" id="PRO_5026935582" evidence="3">
    <location>
        <begin position="19"/>
        <end position="149"/>
    </location>
</feature>
<dbReference type="PANTHER" id="PTHR35603">
    <property type="match status" value="1"/>
</dbReference>
<evidence type="ECO:0000313" key="5">
    <source>
        <dbReference type="EMBL" id="MYN02050.1"/>
    </source>
</evidence>
<dbReference type="PANTHER" id="PTHR35603:SF2">
    <property type="entry name" value="OUTER MEMBRANE LIPOPROTEIN"/>
    <property type="match status" value="1"/>
</dbReference>
<dbReference type="InterPro" id="IPR051407">
    <property type="entry name" value="Bact_OM_lipoprot/Surf_antigen"/>
</dbReference>
<evidence type="ECO:0000256" key="1">
    <source>
        <dbReference type="ARBA" id="ARBA00004370"/>
    </source>
</evidence>
<evidence type="ECO:0000256" key="3">
    <source>
        <dbReference type="SAM" id="SignalP"/>
    </source>
</evidence>
<comment type="caution">
    <text evidence="5">The sequence shown here is derived from an EMBL/GenBank/DDBJ whole genome shotgun (WGS) entry which is preliminary data.</text>
</comment>
<dbReference type="Pfam" id="PF05433">
    <property type="entry name" value="Rick_17kDa_Anti"/>
    <property type="match status" value="1"/>
</dbReference>
<dbReference type="PROSITE" id="PS51257">
    <property type="entry name" value="PROKAR_LIPOPROTEIN"/>
    <property type="match status" value="1"/>
</dbReference>
<comment type="subcellular location">
    <subcellularLocation>
        <location evidence="1">Membrane</location>
    </subcellularLocation>
</comment>
<keyword evidence="3" id="KW-0732">Signal</keyword>
<feature type="domain" description="Glycine zipper 2TM" evidence="4">
    <location>
        <begin position="60"/>
        <end position="100"/>
    </location>
</feature>
<dbReference type="Proteomes" id="UP000448575">
    <property type="component" value="Unassembled WGS sequence"/>
</dbReference>
<dbReference type="GO" id="GO:0019867">
    <property type="term" value="C:outer membrane"/>
    <property type="evidence" value="ECO:0007669"/>
    <property type="project" value="InterPro"/>
</dbReference>
<proteinExistence type="predicted"/>
<reference evidence="5 6" key="1">
    <citation type="submission" date="2019-12" db="EMBL/GenBank/DDBJ databases">
        <title>Novel species isolated from a subtropical stream in China.</title>
        <authorList>
            <person name="Lu H."/>
        </authorList>
    </citation>
    <scope>NUCLEOTIDE SEQUENCE [LARGE SCALE GENOMIC DNA]</scope>
    <source>
        <strain evidence="5 6">DS3</strain>
    </source>
</reference>
<organism evidence="5 6">
    <name type="scientific">Pseudoduganella guangdongensis</name>
    <dbReference type="NCBI Taxonomy" id="2692179"/>
    <lineage>
        <taxon>Bacteria</taxon>
        <taxon>Pseudomonadati</taxon>
        <taxon>Pseudomonadota</taxon>
        <taxon>Betaproteobacteria</taxon>
        <taxon>Burkholderiales</taxon>
        <taxon>Oxalobacteraceae</taxon>
        <taxon>Telluria group</taxon>
        <taxon>Pseudoduganella</taxon>
    </lineage>
</organism>
<keyword evidence="6" id="KW-1185">Reference proteome</keyword>
<protein>
    <submittedName>
        <fullName evidence="5">Glycine zipper 2TM domain-containing protein</fullName>
    </submittedName>
</protein>
<evidence type="ECO:0000256" key="2">
    <source>
        <dbReference type="ARBA" id="ARBA00023136"/>
    </source>
</evidence>
<sequence>MKPTAPLIALMLAVAALASGCASNSSYPQATDYSTMSDAATYGTIDSIRVVRVDPATSGAGAVAGGLLGALAGSQIGSGSGRTAATAAGAIGGAVVGNRVEESRNMPRDVYQISVRLDNGDYRTINQDSAYDLRIGNRVRVVDGRVYRY</sequence>
<dbReference type="EMBL" id="WWCJ01000005">
    <property type="protein sequence ID" value="MYN02050.1"/>
    <property type="molecule type" value="Genomic_DNA"/>
</dbReference>
<gene>
    <name evidence="5" type="ORF">GTP41_08030</name>
</gene>
<name>A0A6N9HF39_9BURK</name>